<dbReference type="RefSeq" id="WP_343760993.1">
    <property type="nucleotide sequence ID" value="NZ_BAAACG010000008.1"/>
</dbReference>
<dbReference type="NCBIfam" id="NF009466">
    <property type="entry name" value="PRK12826.1-2"/>
    <property type="match status" value="1"/>
</dbReference>
<gene>
    <name evidence="3" type="ORF">GCM10008906_18490</name>
</gene>
<dbReference type="Proteomes" id="UP001501510">
    <property type="component" value="Unassembled WGS sequence"/>
</dbReference>
<dbReference type="PANTHER" id="PTHR42879:SF2">
    <property type="entry name" value="3-OXOACYL-[ACYL-CARRIER-PROTEIN] REDUCTASE FABG"/>
    <property type="match status" value="1"/>
</dbReference>
<evidence type="ECO:0000313" key="3">
    <source>
        <dbReference type="EMBL" id="GAA0739564.1"/>
    </source>
</evidence>
<dbReference type="EMBL" id="BAAACG010000008">
    <property type="protein sequence ID" value="GAA0739564.1"/>
    <property type="molecule type" value="Genomic_DNA"/>
</dbReference>
<dbReference type="PRINTS" id="PR00081">
    <property type="entry name" value="GDHRDH"/>
</dbReference>
<dbReference type="InterPro" id="IPR020904">
    <property type="entry name" value="Sc_DH/Rdtase_CS"/>
</dbReference>
<comment type="similarity">
    <text evidence="1">Belongs to the short-chain dehydrogenases/reductases (SDR) family.</text>
</comment>
<dbReference type="NCBIfam" id="NF005559">
    <property type="entry name" value="PRK07231.1"/>
    <property type="match status" value="1"/>
</dbReference>
<dbReference type="InterPro" id="IPR002347">
    <property type="entry name" value="SDR_fam"/>
</dbReference>
<dbReference type="SUPFAM" id="SSF51735">
    <property type="entry name" value="NAD(P)-binding Rossmann-fold domains"/>
    <property type="match status" value="1"/>
</dbReference>
<name>A0ABP3UNM3_9CLOT</name>
<organism evidence="3 4">
    <name type="scientific">Clostridium oceanicum</name>
    <dbReference type="NCBI Taxonomy" id="1543"/>
    <lineage>
        <taxon>Bacteria</taxon>
        <taxon>Bacillati</taxon>
        <taxon>Bacillota</taxon>
        <taxon>Clostridia</taxon>
        <taxon>Eubacteriales</taxon>
        <taxon>Clostridiaceae</taxon>
        <taxon>Clostridium</taxon>
    </lineage>
</organism>
<accession>A0ABP3UNM3</accession>
<dbReference type="PANTHER" id="PTHR42879">
    <property type="entry name" value="3-OXOACYL-(ACYL-CARRIER-PROTEIN) REDUCTASE"/>
    <property type="match status" value="1"/>
</dbReference>
<dbReference type="InterPro" id="IPR036291">
    <property type="entry name" value="NAD(P)-bd_dom_sf"/>
</dbReference>
<dbReference type="NCBIfam" id="NF047420">
    <property type="entry name" value="EF_P_mod_YmfI"/>
    <property type="match status" value="1"/>
</dbReference>
<keyword evidence="2" id="KW-0443">Lipid metabolism</keyword>
<protein>
    <submittedName>
        <fullName evidence="3">SDR family oxidoreductase</fullName>
    </submittedName>
</protein>
<keyword evidence="4" id="KW-1185">Reference proteome</keyword>
<proteinExistence type="inferred from homology"/>
<evidence type="ECO:0000313" key="4">
    <source>
        <dbReference type="Proteomes" id="UP001501510"/>
    </source>
</evidence>
<dbReference type="PRINTS" id="PR00080">
    <property type="entry name" value="SDRFAMILY"/>
</dbReference>
<dbReference type="Gene3D" id="3.40.50.720">
    <property type="entry name" value="NAD(P)-binding Rossmann-like Domain"/>
    <property type="match status" value="1"/>
</dbReference>
<dbReference type="PROSITE" id="PS00061">
    <property type="entry name" value="ADH_SHORT"/>
    <property type="match status" value="1"/>
</dbReference>
<dbReference type="Pfam" id="PF13561">
    <property type="entry name" value="adh_short_C2"/>
    <property type="match status" value="1"/>
</dbReference>
<sequence>MSTLTGKVALITGASRGIGKSIALELTKCGASVIINYKKDEKGALETLEKVEKLGGYGEIHKSDISKYNEAKELIEYIVKKFGKIDILVNNAGISKIGLFIDMEEDDWDNMMSVNLKGVFNCTHNVVKHMIKNKSGRIINISSMWGNIGASCEVIYSASKGGINSFTRALAKELGPSNITVNAIAPGVIDTDMNKSLTEDAIKDLKSEIPAMRLGKGKDVAKVVTFLCNDEIDYVTGQIITVDGGMC</sequence>
<comment type="caution">
    <text evidence="3">The sequence shown here is derived from an EMBL/GenBank/DDBJ whole genome shotgun (WGS) entry which is preliminary data.</text>
</comment>
<dbReference type="InterPro" id="IPR050259">
    <property type="entry name" value="SDR"/>
</dbReference>
<reference evidence="4" key="1">
    <citation type="journal article" date="2019" name="Int. J. Syst. Evol. Microbiol.">
        <title>The Global Catalogue of Microorganisms (GCM) 10K type strain sequencing project: providing services to taxonomists for standard genome sequencing and annotation.</title>
        <authorList>
            <consortium name="The Broad Institute Genomics Platform"/>
            <consortium name="The Broad Institute Genome Sequencing Center for Infectious Disease"/>
            <person name="Wu L."/>
            <person name="Ma J."/>
        </authorList>
    </citation>
    <scope>NUCLEOTIDE SEQUENCE [LARGE SCALE GENOMIC DNA]</scope>
    <source>
        <strain evidence="4">JCM 1407</strain>
    </source>
</reference>
<evidence type="ECO:0000256" key="2">
    <source>
        <dbReference type="ARBA" id="ARBA00023221"/>
    </source>
</evidence>
<evidence type="ECO:0000256" key="1">
    <source>
        <dbReference type="ARBA" id="ARBA00006484"/>
    </source>
</evidence>
<keyword evidence="2" id="KW-0753">Steroid metabolism</keyword>